<evidence type="ECO:0000313" key="3">
    <source>
        <dbReference type="Proteomes" id="UP001595947"/>
    </source>
</evidence>
<comment type="caution">
    <text evidence="2">The sequence shown here is derived from an EMBL/GenBank/DDBJ whole genome shotgun (WGS) entry which is preliminary data.</text>
</comment>
<sequence>MSVATLPVPAPVPALAAAPADRREADPARLATRPMRCWLAAVVGINAVAALVVLVAATSLAQAAALAATTASLDVGLAALIRQQDVVNGLFALATRTPVRWPLRVRAAIAQVHQVGAGVHVGAAISAIGWFAAFTALTALAPATPLRPAVLAIAVAVLAVLATMAVLARPSARESRHDRFEHSHRWGAWALLVLFAALTGVLAADASVPFTTALLTTPGTWVLALVAVAAVVPWLQLRRVPVTIESPSDHVALVTADRGRAVRIGSATRIARHPLGQWHAFATVARPDRTDFRLAVSRAGDWTARFIDDRPEAVWVRGVPTTGVGSVSRMFRSVVWIATGSGIAPVLPHLLGEPTPAHLVWVTRNPEATYGAGLVAEIRAADPGATFWDTDAEGKPDLVALAQRAVAETGAEAVVCISNKRTTLRVVGELRRRGIPAYGPVWDS</sequence>
<keyword evidence="1" id="KW-1133">Transmembrane helix</keyword>
<feature type="transmembrane region" description="Helical" evidence="1">
    <location>
        <begin position="189"/>
        <end position="208"/>
    </location>
</feature>
<feature type="transmembrane region" description="Helical" evidence="1">
    <location>
        <begin position="149"/>
        <end position="168"/>
    </location>
</feature>
<feature type="transmembrane region" description="Helical" evidence="1">
    <location>
        <begin position="220"/>
        <end position="237"/>
    </location>
</feature>
<dbReference type="PANTHER" id="PTHR33927">
    <property type="entry name" value="TRANSMEMBRANE PROTEIN"/>
    <property type="match status" value="1"/>
</dbReference>
<proteinExistence type="predicted"/>
<gene>
    <name evidence="2" type="ORF">ACFPBZ_04160</name>
</gene>
<keyword evidence="3" id="KW-1185">Reference proteome</keyword>
<dbReference type="EMBL" id="JBHSIV010000003">
    <property type="protein sequence ID" value="MFC5061389.1"/>
    <property type="molecule type" value="Genomic_DNA"/>
</dbReference>
<keyword evidence="1" id="KW-0472">Membrane</keyword>
<feature type="transmembrane region" description="Helical" evidence="1">
    <location>
        <begin position="37"/>
        <end position="57"/>
    </location>
</feature>
<dbReference type="PANTHER" id="PTHR33927:SF5">
    <property type="entry name" value="ENZYME, PUTATIVE (AFU_ORTHOLOGUE AFUA_8G01222)-RELATED"/>
    <property type="match status" value="1"/>
</dbReference>
<dbReference type="SUPFAM" id="SSF52343">
    <property type="entry name" value="Ferredoxin reductase-like, C-terminal NADP-linked domain"/>
    <property type="match status" value="1"/>
</dbReference>
<dbReference type="InterPro" id="IPR039261">
    <property type="entry name" value="FNR_nucleotide-bd"/>
</dbReference>
<dbReference type="Proteomes" id="UP001595947">
    <property type="component" value="Unassembled WGS sequence"/>
</dbReference>
<name>A0ABV9YH90_9PSEU</name>
<organism evidence="2 3">
    <name type="scientific">Actinomycetospora atypica</name>
    <dbReference type="NCBI Taxonomy" id="1290095"/>
    <lineage>
        <taxon>Bacteria</taxon>
        <taxon>Bacillati</taxon>
        <taxon>Actinomycetota</taxon>
        <taxon>Actinomycetes</taxon>
        <taxon>Pseudonocardiales</taxon>
        <taxon>Pseudonocardiaceae</taxon>
        <taxon>Actinomycetospora</taxon>
    </lineage>
</organism>
<dbReference type="Gene3D" id="3.40.50.80">
    <property type="entry name" value="Nucleotide-binding domain of ferredoxin-NADP reductase (FNR) module"/>
    <property type="match status" value="1"/>
</dbReference>
<keyword evidence="1" id="KW-0812">Transmembrane</keyword>
<protein>
    <submittedName>
        <fullName evidence="2">Uncharacterized protein</fullName>
    </submittedName>
</protein>
<accession>A0ABV9YH90</accession>
<reference evidence="3" key="1">
    <citation type="journal article" date="2019" name="Int. J. Syst. Evol. Microbiol.">
        <title>The Global Catalogue of Microorganisms (GCM) 10K type strain sequencing project: providing services to taxonomists for standard genome sequencing and annotation.</title>
        <authorList>
            <consortium name="The Broad Institute Genomics Platform"/>
            <consortium name="The Broad Institute Genome Sequencing Center for Infectious Disease"/>
            <person name="Wu L."/>
            <person name="Ma J."/>
        </authorList>
    </citation>
    <scope>NUCLEOTIDE SEQUENCE [LARGE SCALE GENOMIC DNA]</scope>
    <source>
        <strain evidence="3">CGMCC 4.7093</strain>
    </source>
</reference>
<dbReference type="InterPro" id="IPR052979">
    <property type="entry name" value="Adenylate-forming_domain"/>
</dbReference>
<evidence type="ECO:0000313" key="2">
    <source>
        <dbReference type="EMBL" id="MFC5061389.1"/>
    </source>
</evidence>
<evidence type="ECO:0000256" key="1">
    <source>
        <dbReference type="SAM" id="Phobius"/>
    </source>
</evidence>
<feature type="transmembrane region" description="Helical" evidence="1">
    <location>
        <begin position="121"/>
        <end position="143"/>
    </location>
</feature>
<dbReference type="RefSeq" id="WP_378034735.1">
    <property type="nucleotide sequence ID" value="NZ_JBHSIV010000003.1"/>
</dbReference>